<comment type="caution">
    <text evidence="1">The sequence shown here is derived from an EMBL/GenBank/DDBJ whole genome shotgun (WGS) entry which is preliminary data.</text>
</comment>
<proteinExistence type="predicted"/>
<name>A0A7V7VQK3_9HYPH</name>
<dbReference type="Proteomes" id="UP000460650">
    <property type="component" value="Unassembled WGS sequence"/>
</dbReference>
<protein>
    <submittedName>
        <fullName evidence="1">Uncharacterized protein</fullName>
    </submittedName>
</protein>
<evidence type="ECO:0000313" key="1">
    <source>
        <dbReference type="EMBL" id="KAB2654811.1"/>
    </source>
</evidence>
<sequence>MTGYELKRYIRDALLKKSFTCQPSKTLISKEYPFQVVLLLTEWHRTHLVQMLKGRERLGGYKATEIEKDWMQDRQNCQRQKQQVIPTLLRAEGLQSVGIDQLQDRYCPTLVLPRA</sequence>
<dbReference type="EMBL" id="WBVY01000010">
    <property type="protein sequence ID" value="KAB2654811.1"/>
    <property type="molecule type" value="Genomic_DNA"/>
</dbReference>
<organism evidence="1 2">
    <name type="scientific">Brucella tritici</name>
    <dbReference type="NCBI Taxonomy" id="94626"/>
    <lineage>
        <taxon>Bacteria</taxon>
        <taxon>Pseudomonadati</taxon>
        <taxon>Pseudomonadota</taxon>
        <taxon>Alphaproteobacteria</taxon>
        <taxon>Hyphomicrobiales</taxon>
        <taxon>Brucellaceae</taxon>
        <taxon>Brucella/Ochrobactrum group</taxon>
        <taxon>Brucella</taxon>
    </lineage>
</organism>
<dbReference type="AlphaFoldDB" id="A0A7V7VQK3"/>
<evidence type="ECO:0000313" key="2">
    <source>
        <dbReference type="Proteomes" id="UP000460650"/>
    </source>
</evidence>
<accession>A0A7V7VQK3</accession>
<dbReference type="RefSeq" id="WP_151591369.1">
    <property type="nucleotide sequence ID" value="NZ_WBVY01000010.1"/>
</dbReference>
<reference evidence="1 2" key="1">
    <citation type="submission" date="2019-09" db="EMBL/GenBank/DDBJ databases">
        <title>Taxonomic organization of the family Brucellaceae based on a phylogenomic approach.</title>
        <authorList>
            <person name="Leclercq S."/>
            <person name="Cloeckaert A."/>
            <person name="Zygmunt M.S."/>
        </authorList>
    </citation>
    <scope>NUCLEOTIDE SEQUENCE [LARGE SCALE GENOMIC DNA]</scope>
    <source>
        <strain evidence="1 2">TA93</strain>
    </source>
</reference>
<gene>
    <name evidence="1" type="ORF">F9K94_23240</name>
</gene>